<evidence type="ECO:0000313" key="3">
    <source>
        <dbReference type="Proteomes" id="UP000887116"/>
    </source>
</evidence>
<dbReference type="EMBL" id="BMAO01035586">
    <property type="protein sequence ID" value="GFR04482.1"/>
    <property type="molecule type" value="Genomic_DNA"/>
</dbReference>
<protein>
    <submittedName>
        <fullName evidence="2">Uncharacterized protein</fullName>
    </submittedName>
</protein>
<keyword evidence="3" id="KW-1185">Reference proteome</keyword>
<comment type="caution">
    <text evidence="2">The sequence shown here is derived from an EMBL/GenBank/DDBJ whole genome shotgun (WGS) entry which is preliminary data.</text>
</comment>
<sequence length="150" mass="17187">MRFGDEPLPSPASRRGHEMAPPGYQCTTEMPSFDRLTYCFLPAAWCKTELINFLITKHNGHTQFKRRGYLNIKPAEDGGCTKRSTRDDRGRCSTTLRNELSILNDTRVKEVADTRYSLFVTDLMVDATQIIRTADSPIRGIRVFLREQDI</sequence>
<proteinExistence type="predicted"/>
<dbReference type="Proteomes" id="UP000887116">
    <property type="component" value="Unassembled WGS sequence"/>
</dbReference>
<dbReference type="AlphaFoldDB" id="A0A8X6LDG7"/>
<evidence type="ECO:0000256" key="1">
    <source>
        <dbReference type="SAM" id="MobiDB-lite"/>
    </source>
</evidence>
<feature type="region of interest" description="Disordered" evidence="1">
    <location>
        <begin position="1"/>
        <end position="23"/>
    </location>
</feature>
<accession>A0A8X6LDG7</accession>
<gene>
    <name evidence="2" type="ORF">TNCT_349371</name>
</gene>
<reference evidence="2" key="1">
    <citation type="submission" date="2020-07" db="EMBL/GenBank/DDBJ databases">
        <title>Multicomponent nature underlies the extraordinary mechanical properties of spider dragline silk.</title>
        <authorList>
            <person name="Kono N."/>
            <person name="Nakamura H."/>
            <person name="Mori M."/>
            <person name="Yoshida Y."/>
            <person name="Ohtoshi R."/>
            <person name="Malay A.D."/>
            <person name="Moran D.A.P."/>
            <person name="Tomita M."/>
            <person name="Numata K."/>
            <person name="Arakawa K."/>
        </authorList>
    </citation>
    <scope>NUCLEOTIDE SEQUENCE</scope>
</reference>
<organism evidence="2 3">
    <name type="scientific">Trichonephila clavata</name>
    <name type="common">Joro spider</name>
    <name type="synonym">Nephila clavata</name>
    <dbReference type="NCBI Taxonomy" id="2740835"/>
    <lineage>
        <taxon>Eukaryota</taxon>
        <taxon>Metazoa</taxon>
        <taxon>Ecdysozoa</taxon>
        <taxon>Arthropoda</taxon>
        <taxon>Chelicerata</taxon>
        <taxon>Arachnida</taxon>
        <taxon>Araneae</taxon>
        <taxon>Araneomorphae</taxon>
        <taxon>Entelegynae</taxon>
        <taxon>Araneoidea</taxon>
        <taxon>Nephilidae</taxon>
        <taxon>Trichonephila</taxon>
    </lineage>
</organism>
<name>A0A8X6LDG7_TRICU</name>
<evidence type="ECO:0000313" key="2">
    <source>
        <dbReference type="EMBL" id="GFR04482.1"/>
    </source>
</evidence>